<reference evidence="10" key="1">
    <citation type="journal article" date="2019" name="Int. J. Syst. Evol. Microbiol.">
        <title>The Global Catalogue of Microorganisms (GCM) 10K type strain sequencing project: providing services to taxonomists for standard genome sequencing and annotation.</title>
        <authorList>
            <consortium name="The Broad Institute Genomics Platform"/>
            <consortium name="The Broad Institute Genome Sequencing Center for Infectious Disease"/>
            <person name="Wu L."/>
            <person name="Ma J."/>
        </authorList>
    </citation>
    <scope>NUCLEOTIDE SEQUENCE [LARGE SCALE GENOMIC DNA]</scope>
    <source>
        <strain evidence="10">CCUG 50213</strain>
    </source>
</reference>
<keyword evidence="7" id="KW-0812">Transmembrane</keyword>
<dbReference type="PANTHER" id="PTHR34978">
    <property type="entry name" value="POSSIBLE SENSOR-TRANSDUCER PROTEIN BLAR"/>
    <property type="match status" value="1"/>
</dbReference>
<dbReference type="Pfam" id="PF01435">
    <property type="entry name" value="Peptidase_M48"/>
    <property type="match status" value="1"/>
</dbReference>
<comment type="similarity">
    <text evidence="6">Belongs to the peptidase M48 family.</text>
</comment>
<evidence type="ECO:0000256" key="6">
    <source>
        <dbReference type="RuleBase" id="RU003983"/>
    </source>
</evidence>
<evidence type="ECO:0000256" key="3">
    <source>
        <dbReference type="ARBA" id="ARBA00022801"/>
    </source>
</evidence>
<gene>
    <name evidence="9" type="ORF">ACFQ3U_07035</name>
</gene>
<evidence type="ECO:0000256" key="5">
    <source>
        <dbReference type="ARBA" id="ARBA00023049"/>
    </source>
</evidence>
<dbReference type="RefSeq" id="WP_343957842.1">
    <property type="nucleotide sequence ID" value="NZ_BAAAKZ010000002.1"/>
</dbReference>
<keyword evidence="4 6" id="KW-0862">Zinc</keyword>
<evidence type="ECO:0000256" key="7">
    <source>
        <dbReference type="SAM" id="Phobius"/>
    </source>
</evidence>
<feature type="transmembrane region" description="Helical" evidence="7">
    <location>
        <begin position="312"/>
        <end position="334"/>
    </location>
</feature>
<evidence type="ECO:0000313" key="9">
    <source>
        <dbReference type="EMBL" id="MFD1201640.1"/>
    </source>
</evidence>
<evidence type="ECO:0000256" key="1">
    <source>
        <dbReference type="ARBA" id="ARBA00022670"/>
    </source>
</evidence>
<evidence type="ECO:0000256" key="4">
    <source>
        <dbReference type="ARBA" id="ARBA00022833"/>
    </source>
</evidence>
<dbReference type="InterPro" id="IPR001915">
    <property type="entry name" value="Peptidase_M48"/>
</dbReference>
<dbReference type="CDD" id="cd07326">
    <property type="entry name" value="M56_BlaR1_MecR1_like"/>
    <property type="match status" value="1"/>
</dbReference>
<keyword evidence="7" id="KW-0472">Membrane</keyword>
<protein>
    <submittedName>
        <fullName evidence="9">M56 family metallopeptidase</fullName>
    </submittedName>
</protein>
<keyword evidence="10" id="KW-1185">Reference proteome</keyword>
<proteinExistence type="inferred from homology"/>
<keyword evidence="5 6" id="KW-0482">Metalloprotease</keyword>
<dbReference type="PANTHER" id="PTHR34978:SF3">
    <property type="entry name" value="SLR0241 PROTEIN"/>
    <property type="match status" value="1"/>
</dbReference>
<evidence type="ECO:0000259" key="8">
    <source>
        <dbReference type="Pfam" id="PF01435"/>
    </source>
</evidence>
<dbReference type="InterPro" id="IPR052173">
    <property type="entry name" value="Beta-lactam_resp_regulator"/>
</dbReference>
<name>A0ABW3TLS1_9MICO</name>
<comment type="caution">
    <text evidence="9">The sequence shown here is derived from an EMBL/GenBank/DDBJ whole genome shotgun (WGS) entry which is preliminary data.</text>
</comment>
<dbReference type="Proteomes" id="UP001597181">
    <property type="component" value="Unassembled WGS sequence"/>
</dbReference>
<organism evidence="9 10">
    <name type="scientific">Leucobacter albus</name>
    <dbReference type="NCBI Taxonomy" id="272210"/>
    <lineage>
        <taxon>Bacteria</taxon>
        <taxon>Bacillati</taxon>
        <taxon>Actinomycetota</taxon>
        <taxon>Actinomycetes</taxon>
        <taxon>Micrococcales</taxon>
        <taxon>Microbacteriaceae</taxon>
        <taxon>Leucobacter</taxon>
    </lineage>
</organism>
<keyword evidence="3 6" id="KW-0378">Hydrolase</keyword>
<keyword evidence="7" id="KW-1133">Transmembrane helix</keyword>
<evidence type="ECO:0000313" key="10">
    <source>
        <dbReference type="Proteomes" id="UP001597181"/>
    </source>
</evidence>
<evidence type="ECO:0000256" key="2">
    <source>
        <dbReference type="ARBA" id="ARBA00022723"/>
    </source>
</evidence>
<comment type="cofactor">
    <cofactor evidence="6">
        <name>Zn(2+)</name>
        <dbReference type="ChEBI" id="CHEBI:29105"/>
    </cofactor>
    <text evidence="6">Binds 1 zinc ion per subunit.</text>
</comment>
<keyword evidence="1 6" id="KW-0645">Protease</keyword>
<dbReference type="Gene3D" id="3.30.2010.10">
    <property type="entry name" value="Metalloproteases ('zincins'), catalytic domain"/>
    <property type="match status" value="1"/>
</dbReference>
<feature type="transmembrane region" description="Helical" evidence="7">
    <location>
        <begin position="38"/>
        <end position="63"/>
    </location>
</feature>
<sequence length="349" mass="34940">MTATLSALLLSGAVLAAALGGPALLRRAAPALSAVPRVAALLLTLAGLLWITALVAIGPVVALMSSGPAWLPEQAAAVCGRCLSAAAPIAGSGLTLGIPAVVPLAIPALGALAVGAGLVVEFRSLRATQRRYGAALRATSDAVTVLGSRARVTREGDLRAFSLPHRHGGIVLSRGTLGALSPAELAAVLAHEAAHLDQRHHFALGVLNGATRWFRWVPLVRAIRDAVPHYLEIAADQVAQRSAGTRALAGALLKLGSGPHAEGPHGEGAQGAAASGVGAPGALGTGIPAHAVLHAAGSERIRHLVGAPRPRASTALAAAVGAYACMLAGVVFAVQLPYVVAVLTGCFVQ</sequence>
<feature type="transmembrane region" description="Helical" evidence="7">
    <location>
        <begin position="104"/>
        <end position="122"/>
    </location>
</feature>
<keyword evidence="2" id="KW-0479">Metal-binding</keyword>
<dbReference type="EMBL" id="JBHTLY010000002">
    <property type="protein sequence ID" value="MFD1201640.1"/>
    <property type="molecule type" value="Genomic_DNA"/>
</dbReference>
<feature type="domain" description="Peptidase M48" evidence="8">
    <location>
        <begin position="153"/>
        <end position="202"/>
    </location>
</feature>
<accession>A0ABW3TLS1</accession>